<dbReference type="GO" id="GO:0000166">
    <property type="term" value="F:nucleotide binding"/>
    <property type="evidence" value="ECO:0007669"/>
    <property type="project" value="UniProtKB-KW"/>
</dbReference>
<evidence type="ECO:0000313" key="3">
    <source>
        <dbReference type="EMBL" id="QAU04792.1"/>
    </source>
</evidence>
<dbReference type="PANTHER" id="PTHR47545:SF1">
    <property type="entry name" value="MULTIFUNCTIONAL CCA PROTEIN"/>
    <property type="match status" value="1"/>
</dbReference>
<reference evidence="3 4" key="1">
    <citation type="submission" date="2019-01" db="EMBL/GenBank/DDBJ databases">
        <title>Complete genome sequence of Campylobacter bacteriophage CP20.</title>
        <authorList>
            <person name="Connerton I.F."/>
        </authorList>
    </citation>
    <scope>NUCLEOTIDE SEQUENCE [LARGE SCALE GENOMIC DNA]</scope>
</reference>
<dbReference type="SMART" id="SM00471">
    <property type="entry name" value="HDc"/>
    <property type="match status" value="1"/>
</dbReference>
<dbReference type="InterPro" id="IPR050124">
    <property type="entry name" value="tRNA_CCA-adding_enzyme"/>
</dbReference>
<dbReference type="Pfam" id="PF01966">
    <property type="entry name" value="HD"/>
    <property type="match status" value="1"/>
</dbReference>
<dbReference type="SUPFAM" id="SSF52540">
    <property type="entry name" value="P-loop containing nucleoside triphosphate hydrolases"/>
    <property type="match status" value="1"/>
</dbReference>
<dbReference type="InterPro" id="IPR027417">
    <property type="entry name" value="P-loop_NTPase"/>
</dbReference>
<dbReference type="InterPro" id="IPR006674">
    <property type="entry name" value="HD_domain"/>
</dbReference>
<sequence length="343" mass="39817">MLGLKNLKDLNHKYIDALYRCLNGTENTPNKYHLEPNVGVHTEMVMAKVNELYKDDPDYKVLILGAALHDIGKIITRTPSKNNPEKIHFLNHENAGVFFALDVLHDLDLNLSKQEIIDIIKIVAHHDIYKFDSETLKKRYVYRDLKLLSKFSVADALGRITEVPKELPDLNIEAYDRSNVDNKPVLEVLVGLPGSGKSTYVYMNDKVAISRDDILMRYGFKKYNQVEYSDIWRNLTDSDQKEIDSLFNDKFLRALQKNQNILIDKTNTSVKSRRRLFTASSLVRNYHKKAVVFLTPYTMILNRLEKRNSTGKVINKSVVDTMLKSFVMPTYDEFDSIEFRLWF</sequence>
<dbReference type="Proteomes" id="UP000290538">
    <property type="component" value="Segment"/>
</dbReference>
<evidence type="ECO:0000259" key="2">
    <source>
        <dbReference type="SMART" id="SM00471"/>
    </source>
</evidence>
<proteinExistence type="predicted"/>
<dbReference type="SUPFAM" id="SSF109604">
    <property type="entry name" value="HD-domain/PDEase-like"/>
    <property type="match status" value="1"/>
</dbReference>
<dbReference type="Gene3D" id="1.10.3210.10">
    <property type="entry name" value="Hypothetical protein af1432"/>
    <property type="match status" value="1"/>
</dbReference>
<dbReference type="InterPro" id="IPR003607">
    <property type="entry name" value="HD/PDEase_dom"/>
</dbReference>
<name>A0A410T731_9CAUD</name>
<organism evidence="3 4">
    <name type="scientific">Campylobacter phage CP20</name>
    <dbReference type="NCBI Taxonomy" id="2506428"/>
    <lineage>
        <taxon>Viruses</taxon>
        <taxon>Duplodnaviria</taxon>
        <taxon>Heunggongvirae</taxon>
        <taxon>Uroviricota</taxon>
        <taxon>Caudoviricetes</taxon>
        <taxon>Connertonviridae</taxon>
        <taxon>Firehammervirus</taxon>
        <taxon>Firehammervirus CPt10</taxon>
    </lineage>
</organism>
<dbReference type="CDD" id="cd00077">
    <property type="entry name" value="HDc"/>
    <property type="match status" value="1"/>
</dbReference>
<dbReference type="PANTHER" id="PTHR47545">
    <property type="entry name" value="MULTIFUNCTIONAL CCA PROTEIN"/>
    <property type="match status" value="1"/>
</dbReference>
<dbReference type="EMBL" id="MK408758">
    <property type="protein sequence ID" value="QAU04792.1"/>
    <property type="molecule type" value="Genomic_DNA"/>
</dbReference>
<dbReference type="NCBIfam" id="TIGR00277">
    <property type="entry name" value="HDIG"/>
    <property type="match status" value="1"/>
</dbReference>
<evidence type="ECO:0000313" key="4">
    <source>
        <dbReference type="Proteomes" id="UP000290538"/>
    </source>
</evidence>
<dbReference type="InterPro" id="IPR006675">
    <property type="entry name" value="HDIG_dom"/>
</dbReference>
<dbReference type="Gene3D" id="3.40.50.300">
    <property type="entry name" value="P-loop containing nucleotide triphosphate hydrolases"/>
    <property type="match status" value="1"/>
</dbReference>
<evidence type="ECO:0000256" key="1">
    <source>
        <dbReference type="ARBA" id="ARBA00022741"/>
    </source>
</evidence>
<accession>A0A410T731</accession>
<protein>
    <submittedName>
        <fullName evidence="3">PolyA polymerase</fullName>
    </submittedName>
</protein>
<feature type="domain" description="HD/PDEase" evidence="2">
    <location>
        <begin position="34"/>
        <end position="169"/>
    </location>
</feature>
<keyword evidence="1" id="KW-0547">Nucleotide-binding</keyword>
<dbReference type="Pfam" id="PF13671">
    <property type="entry name" value="AAA_33"/>
    <property type="match status" value="1"/>
</dbReference>